<feature type="domain" description="Ppx/GppA phosphatase N-terminal" evidence="1">
    <location>
        <begin position="30"/>
        <end position="304"/>
    </location>
</feature>
<dbReference type="CDD" id="cd24052">
    <property type="entry name" value="ASKHA_NBD_HpPPX-GppA-like"/>
    <property type="match status" value="1"/>
</dbReference>
<dbReference type="EMBL" id="JABFCX010000002">
    <property type="protein sequence ID" value="NNU16351.1"/>
    <property type="molecule type" value="Genomic_DNA"/>
</dbReference>
<keyword evidence="3" id="KW-1185">Reference proteome</keyword>
<dbReference type="SUPFAM" id="SSF53067">
    <property type="entry name" value="Actin-like ATPase domain"/>
    <property type="match status" value="2"/>
</dbReference>
<dbReference type="InterPro" id="IPR003695">
    <property type="entry name" value="Ppx_GppA_N"/>
</dbReference>
<gene>
    <name evidence="2" type="ORF">HK107_08465</name>
</gene>
<name>A0A7Y3RLM3_9PROT</name>
<dbReference type="Gene3D" id="1.10.3210.10">
    <property type="entry name" value="Hypothetical protein af1432"/>
    <property type="match status" value="1"/>
</dbReference>
<comment type="caution">
    <text evidence="2">The sequence shown here is derived from an EMBL/GenBank/DDBJ whole genome shotgun (WGS) entry which is preliminary data.</text>
</comment>
<dbReference type="Pfam" id="PF02541">
    <property type="entry name" value="Ppx-GppA"/>
    <property type="match status" value="1"/>
</dbReference>
<evidence type="ECO:0000313" key="2">
    <source>
        <dbReference type="EMBL" id="NNU16351.1"/>
    </source>
</evidence>
<dbReference type="PANTHER" id="PTHR30005:SF0">
    <property type="entry name" value="RETROGRADE REGULATION PROTEIN 2"/>
    <property type="match status" value="1"/>
</dbReference>
<dbReference type="Gene3D" id="3.30.420.150">
    <property type="entry name" value="Exopolyphosphatase. Domain 2"/>
    <property type="match status" value="1"/>
</dbReference>
<dbReference type="Proteomes" id="UP000536835">
    <property type="component" value="Unassembled WGS sequence"/>
</dbReference>
<proteinExistence type="predicted"/>
<dbReference type="PANTHER" id="PTHR30005">
    <property type="entry name" value="EXOPOLYPHOSPHATASE"/>
    <property type="match status" value="1"/>
</dbReference>
<dbReference type="InterPro" id="IPR050273">
    <property type="entry name" value="GppA/Ppx_hydrolase"/>
</dbReference>
<dbReference type="AlphaFoldDB" id="A0A7Y3RLM3"/>
<dbReference type="Gene3D" id="3.30.420.40">
    <property type="match status" value="1"/>
</dbReference>
<dbReference type="RefSeq" id="WP_173198500.1">
    <property type="nucleotide sequence ID" value="NZ_JABFCX010000002.1"/>
</dbReference>
<accession>A0A7Y3RLM3</accession>
<dbReference type="GO" id="GO:0016462">
    <property type="term" value="F:pyrophosphatase activity"/>
    <property type="evidence" value="ECO:0007669"/>
    <property type="project" value="TreeGrafter"/>
</dbReference>
<evidence type="ECO:0000259" key="1">
    <source>
        <dbReference type="Pfam" id="PF02541"/>
    </source>
</evidence>
<sequence length="502" mass="54739">MPHWPRRAVVDIGSNSVRLVIFSGPPRVPVTITNEKALCGLGDRESDTGNLRADAMERALAILRRFRVLVETEAPETLEVFATAAVRDAPNGEGFLQAIRKIGFSPRLLPGEEEARLAGLGILCSAPEILREGRPAIGGDLGGGSLDMSLLGGDAGDVTETTSLPIGSLRMLTEFGDDHDAARKLAQRNFGEMPWLKSLRDPRLYVVGGSWRAIARVAMHQAEHPVPILDHYTMSADQALEVCRLVEETDPEDLGKISGVQKKRVPTLPMAAIVLRELINYAEASDVCVSACGVREGLLFDRLPGTLRATEPLFALADDLADRLSGGRKPRASAVCSFVDPLFEDSEAMRRLRVASAKMIRMGNMTHPDRRSDHAAATIMAGPFLGIDHLERALLTVMVKSRFQGSISKSDPVVPIDLISDELMDYAVRVGLAHRLAASLRMPLFQEESGFRIERLDDRIVLHVDDDVADFVAETAVKDFDKLASAFSLPGEIVNQSGDRRV</sequence>
<reference evidence="2 3" key="1">
    <citation type="submission" date="2020-05" db="EMBL/GenBank/DDBJ databases">
        <title>Parvularcula mediterraneae sp. nov., isolated from polypropylene straw from shallow seawater of the seashore of Laganas in Zakynthos island, Greece.</title>
        <authorList>
            <person name="Szabo I."/>
            <person name="Al-Omari J."/>
            <person name="Rado J."/>
            <person name="Szerdahelyi G.S."/>
        </authorList>
    </citation>
    <scope>NUCLEOTIDE SEQUENCE [LARGE SCALE GENOMIC DNA]</scope>
    <source>
        <strain evidence="2 3">ZS-1/3</strain>
    </source>
</reference>
<dbReference type="InterPro" id="IPR043129">
    <property type="entry name" value="ATPase_NBD"/>
</dbReference>
<organism evidence="2 3">
    <name type="scientific">Parvularcula mediterranea</name>
    <dbReference type="NCBI Taxonomy" id="2732508"/>
    <lineage>
        <taxon>Bacteria</taxon>
        <taxon>Pseudomonadati</taxon>
        <taxon>Pseudomonadota</taxon>
        <taxon>Alphaproteobacteria</taxon>
        <taxon>Parvularculales</taxon>
        <taxon>Parvularculaceae</taxon>
        <taxon>Parvularcula</taxon>
    </lineage>
</organism>
<protein>
    <recommendedName>
        <fullName evidence="1">Ppx/GppA phosphatase N-terminal domain-containing protein</fullName>
    </recommendedName>
</protein>
<evidence type="ECO:0000313" key="3">
    <source>
        <dbReference type="Proteomes" id="UP000536835"/>
    </source>
</evidence>